<evidence type="ECO:0000313" key="2">
    <source>
        <dbReference type="Proteomes" id="UP001220324"/>
    </source>
</evidence>
<organism evidence="1 2">
    <name type="scientific">Penicillium frequentans</name>
    <dbReference type="NCBI Taxonomy" id="3151616"/>
    <lineage>
        <taxon>Eukaryota</taxon>
        <taxon>Fungi</taxon>
        <taxon>Dikarya</taxon>
        <taxon>Ascomycota</taxon>
        <taxon>Pezizomycotina</taxon>
        <taxon>Eurotiomycetes</taxon>
        <taxon>Eurotiomycetidae</taxon>
        <taxon>Eurotiales</taxon>
        <taxon>Aspergillaceae</taxon>
        <taxon>Penicillium</taxon>
    </lineage>
</organism>
<accession>A0AAD6CKD5</accession>
<dbReference type="EMBL" id="JAQIZZ010000008">
    <property type="protein sequence ID" value="KAJ5525178.1"/>
    <property type="molecule type" value="Genomic_DNA"/>
</dbReference>
<name>A0AAD6CKD5_9EURO</name>
<comment type="caution">
    <text evidence="1">The sequence shown here is derived from an EMBL/GenBank/DDBJ whole genome shotgun (WGS) entry which is preliminary data.</text>
</comment>
<keyword evidence="2" id="KW-1185">Reference proteome</keyword>
<evidence type="ECO:0000313" key="1">
    <source>
        <dbReference type="EMBL" id="KAJ5525178.1"/>
    </source>
</evidence>
<proteinExistence type="predicted"/>
<reference evidence="1 2" key="1">
    <citation type="journal article" date="2023" name="IMA Fungus">
        <title>Comparative genomic study of the Penicillium genus elucidates a diverse pangenome and 15 lateral gene transfer events.</title>
        <authorList>
            <person name="Petersen C."/>
            <person name="Sorensen T."/>
            <person name="Nielsen M.R."/>
            <person name="Sondergaard T.E."/>
            <person name="Sorensen J.L."/>
            <person name="Fitzpatrick D.A."/>
            <person name="Frisvad J.C."/>
            <person name="Nielsen K.L."/>
        </authorList>
    </citation>
    <scope>NUCLEOTIDE SEQUENCE [LARGE SCALE GENOMIC DNA]</scope>
    <source>
        <strain evidence="1 2">IBT 35679</strain>
    </source>
</reference>
<protein>
    <submittedName>
        <fullName evidence="1">Uncharacterized protein</fullName>
    </submittedName>
</protein>
<gene>
    <name evidence="1" type="ORF">N7494_011828</name>
</gene>
<dbReference type="AlphaFoldDB" id="A0AAD6CKD5"/>
<dbReference type="Proteomes" id="UP001220324">
    <property type="component" value="Unassembled WGS sequence"/>
</dbReference>
<sequence length="162" mass="18083">MLPGLEYRSSFRLFTEYSTKYYSLLHSIPFSGNFYFTRSTTVQSNPLIMTQTWKCDQCGLPGVRLSTSQDSHSAYYKCIPCNRSLGQCPCTTPGSRTTSTCPCGENSRSGSPGLDVPRGVSMLSKEYLHNPDSGFDEDWESNCKPGFMVSRFKAAGHELLWA</sequence>